<comment type="function">
    <text evidence="5">Catalyzes the phosphorylation of the 3'-hydroxyl group of dephosphocoenzyme A to form coenzyme A.</text>
</comment>
<keyword evidence="2 5" id="KW-0547">Nucleotide-binding</keyword>
<keyword evidence="5 7" id="KW-0418">Kinase</keyword>
<dbReference type="Pfam" id="PF01121">
    <property type="entry name" value="CoaE"/>
    <property type="match status" value="1"/>
</dbReference>
<dbReference type="CDD" id="cd02022">
    <property type="entry name" value="DPCK"/>
    <property type="match status" value="1"/>
</dbReference>
<feature type="binding site" evidence="5">
    <location>
        <begin position="11"/>
        <end position="16"/>
    </location>
    <ligand>
        <name>ATP</name>
        <dbReference type="ChEBI" id="CHEBI:30616"/>
    </ligand>
</feature>
<comment type="pathway">
    <text evidence="5">Cofactor biosynthesis; coenzyme A biosynthesis; CoA from (R)-pantothenate: step 5/5.</text>
</comment>
<comment type="catalytic activity">
    <reaction evidence="5">
        <text>3'-dephospho-CoA + ATP = ADP + CoA + H(+)</text>
        <dbReference type="Rhea" id="RHEA:18245"/>
        <dbReference type="ChEBI" id="CHEBI:15378"/>
        <dbReference type="ChEBI" id="CHEBI:30616"/>
        <dbReference type="ChEBI" id="CHEBI:57287"/>
        <dbReference type="ChEBI" id="CHEBI:57328"/>
        <dbReference type="ChEBI" id="CHEBI:456216"/>
        <dbReference type="EC" id="2.7.1.24"/>
    </reaction>
</comment>
<evidence type="ECO:0000256" key="6">
    <source>
        <dbReference type="NCBIfam" id="TIGR00152"/>
    </source>
</evidence>
<keyword evidence="3 5" id="KW-0067">ATP-binding</keyword>
<name>A0A2S6HK93_9GAMM</name>
<dbReference type="SUPFAM" id="SSF52540">
    <property type="entry name" value="P-loop containing nucleoside triphosphate hydrolases"/>
    <property type="match status" value="1"/>
</dbReference>
<dbReference type="PANTHER" id="PTHR10695:SF46">
    <property type="entry name" value="BIFUNCTIONAL COENZYME A SYNTHASE-RELATED"/>
    <property type="match status" value="1"/>
</dbReference>
<evidence type="ECO:0000256" key="2">
    <source>
        <dbReference type="ARBA" id="ARBA00022741"/>
    </source>
</evidence>
<evidence type="ECO:0000313" key="7">
    <source>
        <dbReference type="EMBL" id="PPK77791.1"/>
    </source>
</evidence>
<reference evidence="7 8" key="1">
    <citation type="submission" date="2018-02" db="EMBL/GenBank/DDBJ databases">
        <title>Subsurface microbial communities from deep shales in Ohio and West Virginia, USA.</title>
        <authorList>
            <person name="Wrighton K."/>
        </authorList>
    </citation>
    <scope>NUCLEOTIDE SEQUENCE [LARGE SCALE GENOMIC DNA]</scope>
    <source>
        <strain evidence="7 8">OWC-DMM</strain>
    </source>
</reference>
<dbReference type="Proteomes" id="UP000240010">
    <property type="component" value="Unassembled WGS sequence"/>
</dbReference>
<protein>
    <recommendedName>
        <fullName evidence="5 6">Dephospho-CoA kinase</fullName>
        <ecNumber evidence="5 6">2.7.1.24</ecNumber>
    </recommendedName>
    <alternativeName>
        <fullName evidence="5">Dephosphocoenzyme A kinase</fullName>
    </alternativeName>
</protein>
<dbReference type="UniPathway" id="UPA00241">
    <property type="reaction ID" value="UER00356"/>
</dbReference>
<evidence type="ECO:0000256" key="3">
    <source>
        <dbReference type="ARBA" id="ARBA00022840"/>
    </source>
</evidence>
<dbReference type="InterPro" id="IPR001977">
    <property type="entry name" value="Depp_CoAkinase"/>
</dbReference>
<keyword evidence="5" id="KW-0808">Transferase</keyword>
<evidence type="ECO:0000313" key="8">
    <source>
        <dbReference type="Proteomes" id="UP000240010"/>
    </source>
</evidence>
<dbReference type="GO" id="GO:0005737">
    <property type="term" value="C:cytoplasm"/>
    <property type="evidence" value="ECO:0007669"/>
    <property type="project" value="UniProtKB-SubCell"/>
</dbReference>
<dbReference type="Gene3D" id="3.40.50.300">
    <property type="entry name" value="P-loop containing nucleotide triphosphate hydrolases"/>
    <property type="match status" value="1"/>
</dbReference>
<proteinExistence type="inferred from homology"/>
<accession>A0A2S6HK93</accession>
<dbReference type="NCBIfam" id="TIGR00152">
    <property type="entry name" value="dephospho-CoA kinase"/>
    <property type="match status" value="1"/>
</dbReference>
<dbReference type="AlphaFoldDB" id="A0A2S6HK93"/>
<organism evidence="7 8">
    <name type="scientific">Methylobacter tundripaludum</name>
    <dbReference type="NCBI Taxonomy" id="173365"/>
    <lineage>
        <taxon>Bacteria</taxon>
        <taxon>Pseudomonadati</taxon>
        <taxon>Pseudomonadota</taxon>
        <taxon>Gammaproteobacteria</taxon>
        <taxon>Methylococcales</taxon>
        <taxon>Methylococcaceae</taxon>
        <taxon>Methylobacter</taxon>
    </lineage>
</organism>
<comment type="similarity">
    <text evidence="1 5">Belongs to the CoaE family.</text>
</comment>
<evidence type="ECO:0000256" key="5">
    <source>
        <dbReference type="HAMAP-Rule" id="MF_00376"/>
    </source>
</evidence>
<sequence length="200" mass="22441">MLKVGLTGGIGCGKSTVAEIFADLNIPVLDADQIAHSLVEKGQPALARIQQEFGASILNPDGSLNRRHLKEIVFSDLKQKQKLESILHPLIYKTLQAELEPLVAPYCIISIPLLFETDMTHLVDRILVIDCPVETQIERVKIRDNLTIERIQSIIDNQVSRAYRIAKADDLIDNSTTDYRLAEQVKKLHNLYLSLSACRD</sequence>
<dbReference type="GO" id="GO:0004140">
    <property type="term" value="F:dephospho-CoA kinase activity"/>
    <property type="evidence" value="ECO:0007669"/>
    <property type="project" value="UniProtKB-UniRule"/>
</dbReference>
<dbReference type="InterPro" id="IPR027417">
    <property type="entry name" value="P-loop_NTPase"/>
</dbReference>
<dbReference type="EMBL" id="PTIZ01000001">
    <property type="protein sequence ID" value="PPK77791.1"/>
    <property type="molecule type" value="Genomic_DNA"/>
</dbReference>
<gene>
    <name evidence="5" type="primary">coaE</name>
    <name evidence="7" type="ORF">B0F87_101172</name>
</gene>
<keyword evidence="5" id="KW-0963">Cytoplasm</keyword>
<dbReference type="GO" id="GO:0005524">
    <property type="term" value="F:ATP binding"/>
    <property type="evidence" value="ECO:0007669"/>
    <property type="project" value="UniProtKB-UniRule"/>
</dbReference>
<evidence type="ECO:0000256" key="4">
    <source>
        <dbReference type="ARBA" id="ARBA00022993"/>
    </source>
</evidence>
<dbReference type="EC" id="2.7.1.24" evidence="5 6"/>
<dbReference type="GO" id="GO:0015937">
    <property type="term" value="P:coenzyme A biosynthetic process"/>
    <property type="evidence" value="ECO:0007669"/>
    <property type="project" value="UniProtKB-UniRule"/>
</dbReference>
<dbReference type="RefSeq" id="WP_104427246.1">
    <property type="nucleotide sequence ID" value="NZ_PTIZ01000001.1"/>
</dbReference>
<comment type="subcellular location">
    <subcellularLocation>
        <location evidence="5">Cytoplasm</location>
    </subcellularLocation>
</comment>
<comment type="caution">
    <text evidence="7">The sequence shown here is derived from an EMBL/GenBank/DDBJ whole genome shotgun (WGS) entry which is preliminary data.</text>
</comment>
<keyword evidence="4 5" id="KW-0173">Coenzyme A biosynthesis</keyword>
<dbReference type="PROSITE" id="PS51219">
    <property type="entry name" value="DPCK"/>
    <property type="match status" value="1"/>
</dbReference>
<dbReference type="PANTHER" id="PTHR10695">
    <property type="entry name" value="DEPHOSPHO-COA KINASE-RELATED"/>
    <property type="match status" value="1"/>
</dbReference>
<evidence type="ECO:0000256" key="1">
    <source>
        <dbReference type="ARBA" id="ARBA00009018"/>
    </source>
</evidence>
<dbReference type="HAMAP" id="MF_00376">
    <property type="entry name" value="Dephospho_CoA_kinase"/>
    <property type="match status" value="1"/>
</dbReference>